<dbReference type="Pfam" id="PF13369">
    <property type="entry name" value="Transglut_core2"/>
    <property type="match status" value="1"/>
</dbReference>
<proteinExistence type="inferred from homology"/>
<dbReference type="EMBL" id="CP139781">
    <property type="protein sequence ID" value="WRQ89825.1"/>
    <property type="molecule type" value="Genomic_DNA"/>
</dbReference>
<dbReference type="InterPro" id="IPR032698">
    <property type="entry name" value="SirB1_N"/>
</dbReference>
<evidence type="ECO:0000313" key="3">
    <source>
        <dbReference type="EMBL" id="WRQ89825.1"/>
    </source>
</evidence>
<evidence type="ECO:0000259" key="2">
    <source>
        <dbReference type="Pfam" id="PF13369"/>
    </source>
</evidence>
<accession>A0ABZ1CEN3</accession>
<reference evidence="3 4" key="2">
    <citation type="submission" date="2023-12" db="EMBL/GenBank/DDBJ databases">
        <title>Description of an unclassified Opitutus bacterium of Verrucomicrobiota.</title>
        <authorList>
            <person name="Zhang D.-F."/>
        </authorList>
    </citation>
    <scope>NUCLEOTIDE SEQUENCE [LARGE SCALE GENOMIC DNA]</scope>
    <source>
        <strain evidence="3 4">WL0086</strain>
    </source>
</reference>
<sequence length="285" mass="32398">MTLSPTEKTALRELLDDPSPAVRRGLTHRFGDLGTTARDFLREIADGSNRHLAWHARSYLEELNFTDPVAEFREFIRSLNYELETGALLLARTVRPRLDVGECCAELDRIADRCRELIVEPSSTREKCRVINRVLYHELEYRGNVEHYTDPDNSFLDQVIARRRGIPISLCTLYLLVAGRLGLALEPVGLPGHFMIACFSDGAPFFIDAFDRGVFRTPEEIFVFLRAHDMAPTLADLAPTPVREVLCRSCRNLANHFEAKGDPEQSALFDSFVTDFETTYTKNML</sequence>
<evidence type="ECO:0000256" key="1">
    <source>
        <dbReference type="ARBA" id="ARBA00007100"/>
    </source>
</evidence>
<organism evidence="3 4">
    <name type="scientific">Actomonas aquatica</name>
    <dbReference type="NCBI Taxonomy" id="2866162"/>
    <lineage>
        <taxon>Bacteria</taxon>
        <taxon>Pseudomonadati</taxon>
        <taxon>Verrucomicrobiota</taxon>
        <taxon>Opitutia</taxon>
        <taxon>Opitutales</taxon>
        <taxon>Opitutaceae</taxon>
        <taxon>Actomonas</taxon>
    </lineage>
</organism>
<reference evidence="3 4" key="1">
    <citation type="submission" date="2021-08" db="EMBL/GenBank/DDBJ databases">
        <authorList>
            <person name="Zhang D."/>
            <person name="Zhang A."/>
            <person name="Wang L."/>
        </authorList>
    </citation>
    <scope>NUCLEOTIDE SEQUENCE [LARGE SCALE GENOMIC DNA]</scope>
    <source>
        <strain evidence="3 4">WL0086</strain>
    </source>
</reference>
<evidence type="ECO:0000313" key="4">
    <source>
        <dbReference type="Proteomes" id="UP000738431"/>
    </source>
</evidence>
<name>A0ABZ1CEN3_9BACT</name>
<dbReference type="PANTHER" id="PTHR31350:SF21">
    <property type="entry name" value="F-BOX ONLY PROTEIN 21"/>
    <property type="match status" value="1"/>
</dbReference>
<feature type="domain" description="Protein SirB1 N-terminal" evidence="2">
    <location>
        <begin position="103"/>
        <end position="250"/>
    </location>
</feature>
<gene>
    <name evidence="3" type="ORF">K1X11_010450</name>
</gene>
<keyword evidence="4" id="KW-1185">Reference proteome</keyword>
<protein>
    <submittedName>
        <fullName evidence="3">Transglutaminase-like domain-containing protein</fullName>
    </submittedName>
</protein>
<dbReference type="RefSeq" id="WP_221032283.1">
    <property type="nucleotide sequence ID" value="NZ_CP139781.1"/>
</dbReference>
<dbReference type="Proteomes" id="UP000738431">
    <property type="component" value="Chromosome"/>
</dbReference>
<comment type="similarity">
    <text evidence="1">Belongs to the UPF0162 family.</text>
</comment>
<dbReference type="PANTHER" id="PTHR31350">
    <property type="entry name" value="SI:DKEY-261L7.2"/>
    <property type="match status" value="1"/>
</dbReference>